<reference evidence="3 4" key="1">
    <citation type="submission" date="2016-11" db="EMBL/GenBank/DDBJ databases">
        <authorList>
            <person name="Varghese N."/>
            <person name="Submissions S."/>
        </authorList>
    </citation>
    <scope>NUCLEOTIDE SEQUENCE [LARGE SCALE GENOMIC DNA]</scope>
    <source>
        <strain evidence="3 4">CGMCC 1.12174</strain>
        <strain evidence="2 5">DSM 26351</strain>
    </source>
</reference>
<evidence type="ECO:0000313" key="4">
    <source>
        <dbReference type="Proteomes" id="UP000184031"/>
    </source>
</evidence>
<evidence type="ECO:0000313" key="5">
    <source>
        <dbReference type="Proteomes" id="UP000198940"/>
    </source>
</evidence>
<dbReference type="Proteomes" id="UP000198940">
    <property type="component" value="Unassembled WGS sequence"/>
</dbReference>
<evidence type="ECO:0000313" key="3">
    <source>
        <dbReference type="EMBL" id="SHK84134.1"/>
    </source>
</evidence>
<keyword evidence="5" id="KW-1185">Reference proteome</keyword>
<organism evidence="3 4">
    <name type="scientific">Flagellimonas taeanensis</name>
    <dbReference type="NCBI Taxonomy" id="1005926"/>
    <lineage>
        <taxon>Bacteria</taxon>
        <taxon>Pseudomonadati</taxon>
        <taxon>Bacteroidota</taxon>
        <taxon>Flavobacteriia</taxon>
        <taxon>Flavobacteriales</taxon>
        <taxon>Flavobacteriaceae</taxon>
        <taxon>Flagellimonas</taxon>
    </lineage>
</organism>
<comment type="caution">
    <text evidence="3">The sequence shown here is derived from an EMBL/GenBank/DDBJ whole genome shotgun (WGS) entry which is preliminary data.</text>
</comment>
<dbReference type="EMBL" id="FOKU01000014">
    <property type="protein sequence ID" value="SFC59956.1"/>
    <property type="molecule type" value="Genomic_DNA"/>
</dbReference>
<accession>A0A1M6VRX0</accession>
<dbReference type="Proteomes" id="UP000184031">
    <property type="component" value="Unassembled WGS sequence"/>
</dbReference>
<protein>
    <submittedName>
        <fullName evidence="3">CarboxypepD_reg-like domain-containing protein</fullName>
    </submittedName>
</protein>
<sequence length="269" mass="30096">MKHFFLPLLCFVGFFATAQDGPVKALRGRVTSADKDVVGVVVQNISLEQAVITDMDGNFTINVQLGDTLVFSAVHYQRKIIPVTEVLYKTSFVEVPMEEFVNELKEVVVRPYNLSGDLSQDLDKLTLEKDVSASALGLPNANVKPLTQSERLLREASSMTMTAGGGVGGAGGGMSLNPIINAISGRTKMLKNRVKVDNTYARTQRVQDFYVDSLFVMTLKIPMEKLDDFMYFCEVDETFQQTVDTHDKLKIWDFMVEKSRAYRKNNNLD</sequence>
<dbReference type="RefSeq" id="WP_072879433.1">
    <property type="nucleotide sequence ID" value="NZ_FOKU01000014.1"/>
</dbReference>
<gene>
    <name evidence="2" type="ORF">SAMN04487891_114125</name>
    <name evidence="3" type="ORF">SAMN05216293_2011</name>
</gene>
<dbReference type="SUPFAM" id="SSF49464">
    <property type="entry name" value="Carboxypeptidase regulatory domain-like"/>
    <property type="match status" value="1"/>
</dbReference>
<dbReference type="InterPro" id="IPR008969">
    <property type="entry name" value="CarboxyPept-like_regulatory"/>
</dbReference>
<dbReference type="OrthoDB" id="1427655at2"/>
<evidence type="ECO:0000256" key="1">
    <source>
        <dbReference type="SAM" id="SignalP"/>
    </source>
</evidence>
<feature type="signal peptide" evidence="1">
    <location>
        <begin position="1"/>
        <end position="18"/>
    </location>
</feature>
<evidence type="ECO:0000313" key="2">
    <source>
        <dbReference type="EMBL" id="SFC59956.1"/>
    </source>
</evidence>
<feature type="chain" id="PRO_5009921759" evidence="1">
    <location>
        <begin position="19"/>
        <end position="269"/>
    </location>
</feature>
<dbReference type="EMBL" id="FRAT01000005">
    <property type="protein sequence ID" value="SHK84134.1"/>
    <property type="molecule type" value="Genomic_DNA"/>
</dbReference>
<dbReference type="Pfam" id="PF13715">
    <property type="entry name" value="CarbopepD_reg_2"/>
    <property type="match status" value="1"/>
</dbReference>
<proteinExistence type="predicted"/>
<name>A0A1M6VRX0_9FLAO</name>
<dbReference type="AlphaFoldDB" id="A0A1M6VRX0"/>
<keyword evidence="1" id="KW-0732">Signal</keyword>
<dbReference type="STRING" id="1055723.SAMN05216293_2011"/>